<organism evidence="4 5">
    <name type="scientific">Arthrobotrys musiformis</name>
    <dbReference type="NCBI Taxonomy" id="47236"/>
    <lineage>
        <taxon>Eukaryota</taxon>
        <taxon>Fungi</taxon>
        <taxon>Dikarya</taxon>
        <taxon>Ascomycota</taxon>
        <taxon>Pezizomycotina</taxon>
        <taxon>Orbiliomycetes</taxon>
        <taxon>Orbiliales</taxon>
        <taxon>Orbiliaceae</taxon>
        <taxon>Arthrobotrys</taxon>
    </lineage>
</organism>
<dbReference type="SUPFAM" id="SSF57701">
    <property type="entry name" value="Zn2/Cys6 DNA-binding domain"/>
    <property type="match status" value="1"/>
</dbReference>
<evidence type="ECO:0000256" key="1">
    <source>
        <dbReference type="ARBA" id="ARBA00023242"/>
    </source>
</evidence>
<dbReference type="GO" id="GO:0000981">
    <property type="term" value="F:DNA-binding transcription factor activity, RNA polymerase II-specific"/>
    <property type="evidence" value="ECO:0007669"/>
    <property type="project" value="InterPro"/>
</dbReference>
<evidence type="ECO:0000313" key="4">
    <source>
        <dbReference type="EMBL" id="KAK6504523.1"/>
    </source>
</evidence>
<dbReference type="EMBL" id="JAVHJL010000004">
    <property type="protein sequence ID" value="KAK6504523.1"/>
    <property type="molecule type" value="Genomic_DNA"/>
</dbReference>
<keyword evidence="5" id="KW-1185">Reference proteome</keyword>
<feature type="compositionally biased region" description="Basic and acidic residues" evidence="2">
    <location>
        <begin position="324"/>
        <end position="343"/>
    </location>
</feature>
<comment type="caution">
    <text evidence="4">The sequence shown here is derived from an EMBL/GenBank/DDBJ whole genome shotgun (WGS) entry which is preliminary data.</text>
</comment>
<evidence type="ECO:0000259" key="3">
    <source>
        <dbReference type="Pfam" id="PF00172"/>
    </source>
</evidence>
<feature type="region of interest" description="Disordered" evidence="2">
    <location>
        <begin position="144"/>
        <end position="166"/>
    </location>
</feature>
<feature type="region of interest" description="Disordered" evidence="2">
    <location>
        <begin position="308"/>
        <end position="347"/>
    </location>
</feature>
<keyword evidence="1" id="KW-0539">Nucleus</keyword>
<name>A0AAV9WAI8_9PEZI</name>
<evidence type="ECO:0000256" key="2">
    <source>
        <dbReference type="SAM" id="MobiDB-lite"/>
    </source>
</evidence>
<dbReference type="InterPro" id="IPR001138">
    <property type="entry name" value="Zn2Cys6_DnaBD"/>
</dbReference>
<dbReference type="Pfam" id="PF00172">
    <property type="entry name" value="Zn_clus"/>
    <property type="match status" value="1"/>
</dbReference>
<protein>
    <recommendedName>
        <fullName evidence="3">Zn(2)-C6 fungal-type domain-containing protein</fullName>
    </recommendedName>
</protein>
<evidence type="ECO:0000313" key="5">
    <source>
        <dbReference type="Proteomes" id="UP001370758"/>
    </source>
</evidence>
<dbReference type="GO" id="GO:0008270">
    <property type="term" value="F:zinc ion binding"/>
    <property type="evidence" value="ECO:0007669"/>
    <property type="project" value="InterPro"/>
</dbReference>
<dbReference type="Proteomes" id="UP001370758">
    <property type="component" value="Unassembled WGS sequence"/>
</dbReference>
<dbReference type="CDD" id="cd00067">
    <property type="entry name" value="GAL4"/>
    <property type="match status" value="1"/>
</dbReference>
<feature type="domain" description="Zn(2)-C6 fungal-type" evidence="3">
    <location>
        <begin position="26"/>
        <end position="66"/>
    </location>
</feature>
<accession>A0AAV9WAI8</accession>
<dbReference type="AlphaFoldDB" id="A0AAV9WAI8"/>
<proteinExistence type="predicted"/>
<reference evidence="4 5" key="1">
    <citation type="submission" date="2023-08" db="EMBL/GenBank/DDBJ databases">
        <authorList>
            <person name="Palmer J.M."/>
        </authorList>
    </citation>
    <scope>NUCLEOTIDE SEQUENCE [LARGE SCALE GENOMIC DNA]</scope>
    <source>
        <strain evidence="4 5">TWF481</strain>
    </source>
</reference>
<dbReference type="InterPro" id="IPR036864">
    <property type="entry name" value="Zn2-C6_fun-type_DNA-bd_sf"/>
</dbReference>
<gene>
    <name evidence="4" type="ORF">TWF481_006464</name>
</gene>
<sequence length="440" mass="49423">MQSNTMNVNIPLFSISDMFSIQKNRHACDRCQSLKLSCRRNGSHGPCARCLRTNALCYITPKLKKSAAVRHLSTPFSCKEYEGMAIDSHVHMQTPSPDFRTHGLSSDPIENLYRFDTQSHLSAGHSASDIPGLDKTVEFGEDGLQGSRGTYNHSKHRSNSGSARSIGDVYPEISALQPSSPEAQDPLLCFDMQVEVHGPPPHNFDNLPENSDAFDNNLKLDGIQKPWEDEVASPDYLDEWTTLLTGLYLKLHRFYVVNWFDKIAEEPVDGPNRARRATEQFIVVDQIFIMSQHLVDIYNKVRPSPLEKDSSFNNGYNKGPLPREAARTKHASSEDHDSSREGIQHFPIPRDPVRHIKMTGLPSQSSPKLQSAMMIQAMEYFLGQFPEETPVEGCSAPEEPYTALVENLSDNIVPMTLKAVRNVEIEILLTIRRVKDSICS</sequence>